<evidence type="ECO:0000313" key="7">
    <source>
        <dbReference type="Proteomes" id="UP000327191"/>
    </source>
</evidence>
<feature type="signal peptide" evidence="5">
    <location>
        <begin position="1"/>
        <end position="35"/>
    </location>
</feature>
<dbReference type="CDD" id="cd13659">
    <property type="entry name" value="PBP2_PotF"/>
    <property type="match status" value="1"/>
</dbReference>
<dbReference type="PRINTS" id="PR00909">
    <property type="entry name" value="SPERMDNBNDNG"/>
</dbReference>
<evidence type="ECO:0000256" key="5">
    <source>
        <dbReference type="SAM" id="SignalP"/>
    </source>
</evidence>
<dbReference type="GO" id="GO:0042597">
    <property type="term" value="C:periplasmic space"/>
    <property type="evidence" value="ECO:0007669"/>
    <property type="project" value="UniProtKB-SubCell"/>
</dbReference>
<dbReference type="Gene3D" id="3.40.190.10">
    <property type="entry name" value="Periplasmic binding protein-like II"/>
    <property type="match status" value="2"/>
</dbReference>
<keyword evidence="4" id="KW-0574">Periplasm</keyword>
<dbReference type="GO" id="GO:0019808">
    <property type="term" value="F:polyamine binding"/>
    <property type="evidence" value="ECO:0007669"/>
    <property type="project" value="InterPro"/>
</dbReference>
<organism evidence="6 7">
    <name type="scientific">Pseudomonas fluorescens</name>
    <dbReference type="NCBI Taxonomy" id="294"/>
    <lineage>
        <taxon>Bacteria</taxon>
        <taxon>Pseudomonadati</taxon>
        <taxon>Pseudomonadota</taxon>
        <taxon>Gammaproteobacteria</taxon>
        <taxon>Pseudomonadales</taxon>
        <taxon>Pseudomonadaceae</taxon>
        <taxon>Pseudomonas</taxon>
    </lineage>
</organism>
<dbReference type="PIRSF" id="PIRSF019574">
    <property type="entry name" value="Periplasmic_polyamine_BP"/>
    <property type="match status" value="1"/>
</dbReference>
<gene>
    <name evidence="6" type="primary">spuD_7</name>
    <name evidence="6" type="ORF">PS938_03613</name>
</gene>
<dbReference type="PANTHER" id="PTHR30222">
    <property type="entry name" value="SPERMIDINE/PUTRESCINE-BINDING PERIPLASMIC PROTEIN"/>
    <property type="match status" value="1"/>
</dbReference>
<dbReference type="EMBL" id="CABVJE010000016">
    <property type="protein sequence ID" value="VVQ11060.1"/>
    <property type="molecule type" value="Genomic_DNA"/>
</dbReference>
<dbReference type="Pfam" id="PF13416">
    <property type="entry name" value="SBP_bac_8"/>
    <property type="match status" value="1"/>
</dbReference>
<reference evidence="6 7" key="1">
    <citation type="submission" date="2019-09" db="EMBL/GenBank/DDBJ databases">
        <authorList>
            <person name="Chandra G."/>
            <person name="Truman W A."/>
        </authorList>
    </citation>
    <scope>NUCLEOTIDE SEQUENCE [LARGE SCALE GENOMIC DNA]</scope>
    <source>
        <strain evidence="6">PS938</strain>
    </source>
</reference>
<protein>
    <submittedName>
        <fullName evidence="6">Putrescine-binding periplasmic protein SpuD</fullName>
    </submittedName>
</protein>
<evidence type="ECO:0000313" key="6">
    <source>
        <dbReference type="EMBL" id="VVQ11060.1"/>
    </source>
</evidence>
<proteinExistence type="predicted"/>
<sequence length="377" mass="41278" precursor="true">MVLKQARSVTLCRYRSSLNLGISTCLSAWITTATADTPTVHVYNWYDYIGPTTLQDFKRETGIEPVYDTFDSGEVLEAKLMTGHSGYDVVVASNFILPALIKAGALQKLDRSQLPNLKHIDPIILEKLRANDPDNQYAIPYLWGTDGIGYNVEKVRAILGDQAPVNSWDLLFKEENLAKLSQCGVGILDAPAEIMPIALHYLGLPPNSSNPDDYKKAEALMLKLRPYITYFNSSKIGSDLANGDICVALTWSGAVFGAKQAANEAGKGVKIEYSIPVEGAPLWSDNLVLVKDGSHPEHGLTFINYMLRPEVIAPATDLALTANANKDATALVSAEVNDNPNIYPTAQVIATLFTLQPQSHAVDRVRTRFWSNIKNGN</sequence>
<dbReference type="PANTHER" id="PTHR30222:SF12">
    <property type="entry name" value="NORSPERMIDINE SENSOR"/>
    <property type="match status" value="1"/>
</dbReference>
<evidence type="ECO:0000256" key="3">
    <source>
        <dbReference type="ARBA" id="ARBA00022729"/>
    </source>
</evidence>
<keyword evidence="2" id="KW-0813">Transport</keyword>
<dbReference type="InterPro" id="IPR001188">
    <property type="entry name" value="Sperm_putr-bd"/>
</dbReference>
<evidence type="ECO:0000256" key="2">
    <source>
        <dbReference type="ARBA" id="ARBA00022448"/>
    </source>
</evidence>
<comment type="subcellular location">
    <subcellularLocation>
        <location evidence="1">Periplasm</location>
    </subcellularLocation>
</comment>
<dbReference type="InterPro" id="IPR006059">
    <property type="entry name" value="SBP"/>
</dbReference>
<keyword evidence="3 5" id="KW-0732">Signal</keyword>
<dbReference type="GO" id="GO:0015846">
    <property type="term" value="P:polyamine transport"/>
    <property type="evidence" value="ECO:0007669"/>
    <property type="project" value="InterPro"/>
</dbReference>
<dbReference type="SUPFAM" id="SSF53850">
    <property type="entry name" value="Periplasmic binding protein-like II"/>
    <property type="match status" value="1"/>
</dbReference>
<dbReference type="Proteomes" id="UP000327191">
    <property type="component" value="Unassembled WGS sequence"/>
</dbReference>
<evidence type="ECO:0000256" key="4">
    <source>
        <dbReference type="ARBA" id="ARBA00022764"/>
    </source>
</evidence>
<name>A0A5E7UK48_PSEFL</name>
<dbReference type="AlphaFoldDB" id="A0A5E7UK48"/>
<accession>A0A5E7UK48</accession>
<feature type="chain" id="PRO_5022999186" evidence="5">
    <location>
        <begin position="36"/>
        <end position="377"/>
    </location>
</feature>
<evidence type="ECO:0000256" key="1">
    <source>
        <dbReference type="ARBA" id="ARBA00004418"/>
    </source>
</evidence>